<gene>
    <name evidence="2" type="ORF">KSP40_PGU005254</name>
</gene>
<comment type="caution">
    <text evidence="2">The sequence shown here is derived from an EMBL/GenBank/DDBJ whole genome shotgun (WGS) entry which is preliminary data.</text>
</comment>
<name>A0ABR2LLZ8_9ASPA</name>
<evidence type="ECO:0000256" key="1">
    <source>
        <dbReference type="SAM" id="MobiDB-lite"/>
    </source>
</evidence>
<feature type="compositionally biased region" description="Low complexity" evidence="1">
    <location>
        <begin position="84"/>
        <end position="96"/>
    </location>
</feature>
<accession>A0ABR2LLZ8</accession>
<sequence length="103" mass="11116">MEEVWKNIALSNLPHELSPPPASIDRRPTSDASLSGLILQDYLAGAFGEPPQPHHDSLEQLPLPPSLLSLRPDHSAPYPPSQTSLRSSLRHSPLSSGIAGRRG</sequence>
<feature type="region of interest" description="Disordered" evidence="1">
    <location>
        <begin position="1"/>
        <end position="30"/>
    </location>
</feature>
<reference evidence="2 3" key="1">
    <citation type="journal article" date="2022" name="Nat. Plants">
        <title>Genomes of leafy and leafless Platanthera orchids illuminate the evolution of mycoheterotrophy.</title>
        <authorList>
            <person name="Li M.H."/>
            <person name="Liu K.W."/>
            <person name="Li Z."/>
            <person name="Lu H.C."/>
            <person name="Ye Q.L."/>
            <person name="Zhang D."/>
            <person name="Wang J.Y."/>
            <person name="Li Y.F."/>
            <person name="Zhong Z.M."/>
            <person name="Liu X."/>
            <person name="Yu X."/>
            <person name="Liu D.K."/>
            <person name="Tu X.D."/>
            <person name="Liu B."/>
            <person name="Hao Y."/>
            <person name="Liao X.Y."/>
            <person name="Jiang Y.T."/>
            <person name="Sun W.H."/>
            <person name="Chen J."/>
            <person name="Chen Y.Q."/>
            <person name="Ai Y."/>
            <person name="Zhai J.W."/>
            <person name="Wu S.S."/>
            <person name="Zhou Z."/>
            <person name="Hsiao Y.Y."/>
            <person name="Wu W.L."/>
            <person name="Chen Y.Y."/>
            <person name="Lin Y.F."/>
            <person name="Hsu J.L."/>
            <person name="Li C.Y."/>
            <person name="Wang Z.W."/>
            <person name="Zhao X."/>
            <person name="Zhong W.Y."/>
            <person name="Ma X.K."/>
            <person name="Ma L."/>
            <person name="Huang J."/>
            <person name="Chen G.Z."/>
            <person name="Huang M.Z."/>
            <person name="Huang L."/>
            <person name="Peng D.H."/>
            <person name="Luo Y.B."/>
            <person name="Zou S.Q."/>
            <person name="Chen S.P."/>
            <person name="Lan S."/>
            <person name="Tsai W.C."/>
            <person name="Van de Peer Y."/>
            <person name="Liu Z.J."/>
        </authorList>
    </citation>
    <scope>NUCLEOTIDE SEQUENCE [LARGE SCALE GENOMIC DNA]</scope>
    <source>
        <strain evidence="2">Lor288</strain>
    </source>
</reference>
<proteinExistence type="predicted"/>
<dbReference type="Proteomes" id="UP001412067">
    <property type="component" value="Unassembled WGS sequence"/>
</dbReference>
<evidence type="ECO:0000313" key="2">
    <source>
        <dbReference type="EMBL" id="KAK8943726.1"/>
    </source>
</evidence>
<evidence type="ECO:0000313" key="3">
    <source>
        <dbReference type="Proteomes" id="UP001412067"/>
    </source>
</evidence>
<protein>
    <submittedName>
        <fullName evidence="2">Uncharacterized protein</fullName>
    </submittedName>
</protein>
<dbReference type="EMBL" id="JBBWWR010000018">
    <property type="protein sequence ID" value="KAK8943726.1"/>
    <property type="molecule type" value="Genomic_DNA"/>
</dbReference>
<organism evidence="2 3">
    <name type="scientific">Platanthera guangdongensis</name>
    <dbReference type="NCBI Taxonomy" id="2320717"/>
    <lineage>
        <taxon>Eukaryota</taxon>
        <taxon>Viridiplantae</taxon>
        <taxon>Streptophyta</taxon>
        <taxon>Embryophyta</taxon>
        <taxon>Tracheophyta</taxon>
        <taxon>Spermatophyta</taxon>
        <taxon>Magnoliopsida</taxon>
        <taxon>Liliopsida</taxon>
        <taxon>Asparagales</taxon>
        <taxon>Orchidaceae</taxon>
        <taxon>Orchidoideae</taxon>
        <taxon>Orchideae</taxon>
        <taxon>Orchidinae</taxon>
        <taxon>Platanthera</taxon>
    </lineage>
</organism>
<keyword evidence="3" id="KW-1185">Reference proteome</keyword>
<feature type="region of interest" description="Disordered" evidence="1">
    <location>
        <begin position="45"/>
        <end position="103"/>
    </location>
</feature>